<dbReference type="KEGG" id="slo:Shew_2969"/>
<dbReference type="Proteomes" id="UP000001558">
    <property type="component" value="Chromosome"/>
</dbReference>
<dbReference type="HOGENOM" id="CLU_1302780_0_0_6"/>
<gene>
    <name evidence="2" type="ordered locus">Shew_2969</name>
</gene>
<dbReference type="EMBL" id="CP000606">
    <property type="protein sequence ID" value="ABO24835.1"/>
    <property type="molecule type" value="Genomic_DNA"/>
</dbReference>
<feature type="transmembrane region" description="Helical" evidence="1">
    <location>
        <begin position="16"/>
        <end position="42"/>
    </location>
</feature>
<keyword evidence="1" id="KW-1133">Transmembrane helix</keyword>
<dbReference type="eggNOG" id="ENOG5032XFT">
    <property type="taxonomic scope" value="Bacteria"/>
</dbReference>
<evidence type="ECO:0000313" key="3">
    <source>
        <dbReference type="Proteomes" id="UP000001558"/>
    </source>
</evidence>
<reference evidence="2 3" key="1">
    <citation type="submission" date="2007-03" db="EMBL/GenBank/DDBJ databases">
        <title>Complete sequence of Shewanella loihica PV-4.</title>
        <authorList>
            <consortium name="US DOE Joint Genome Institute"/>
            <person name="Copeland A."/>
            <person name="Lucas S."/>
            <person name="Lapidus A."/>
            <person name="Barry K."/>
            <person name="Detter J.C."/>
            <person name="Glavina del Rio T."/>
            <person name="Hammon N."/>
            <person name="Israni S."/>
            <person name="Dalin E."/>
            <person name="Tice H."/>
            <person name="Pitluck S."/>
            <person name="Chain P."/>
            <person name="Malfatti S."/>
            <person name="Shin M."/>
            <person name="Vergez L."/>
            <person name="Schmutz J."/>
            <person name="Larimer F."/>
            <person name="Land M."/>
            <person name="Hauser L."/>
            <person name="Kyrpides N."/>
            <person name="Mikhailova N."/>
            <person name="Romine M.F."/>
            <person name="Serres G."/>
            <person name="Fredrickson J."/>
            <person name="Tiedje J."/>
            <person name="Richardson P."/>
        </authorList>
    </citation>
    <scope>NUCLEOTIDE SEQUENCE [LARGE SCALE GENOMIC DNA]</scope>
    <source>
        <strain evidence="3">ATCC BAA-1088 / PV-4</strain>
    </source>
</reference>
<name>A3QH87_SHELP</name>
<keyword evidence="3" id="KW-1185">Reference proteome</keyword>
<dbReference type="AlphaFoldDB" id="A3QH87"/>
<protein>
    <submittedName>
        <fullName evidence="2">Uncharacterized protein</fullName>
    </submittedName>
</protein>
<evidence type="ECO:0000313" key="2">
    <source>
        <dbReference type="EMBL" id="ABO24835.1"/>
    </source>
</evidence>
<accession>A3QH87</accession>
<feature type="transmembrane region" description="Helical" evidence="1">
    <location>
        <begin position="85"/>
        <end position="115"/>
    </location>
</feature>
<proteinExistence type="predicted"/>
<sequence>MDKDMYQAASLRQPTSLFIAIAALIYLPLIESLLPGLFGAYWVDPSFMAKAQPVTLLIKLIALLFGLSLLERFRRQFAQVVKGSWPLTIVMGLSYLLGAVQLIFLVLGLFMSLVFSAPTNEQSQFKRYEDYAIWVQTVDPGAMGKAYHRVWMQCDLPLWRYRLAPIQTLDWMGEYEVSLDEHILKISSRFDEISLDLSKVPGCPSA</sequence>
<evidence type="ECO:0000256" key="1">
    <source>
        <dbReference type="SAM" id="Phobius"/>
    </source>
</evidence>
<keyword evidence="1" id="KW-0812">Transmembrane</keyword>
<keyword evidence="1" id="KW-0472">Membrane</keyword>
<dbReference type="STRING" id="323850.Shew_2969"/>
<organism evidence="2 3">
    <name type="scientific">Shewanella loihica (strain ATCC BAA-1088 / PV-4)</name>
    <dbReference type="NCBI Taxonomy" id="323850"/>
    <lineage>
        <taxon>Bacteria</taxon>
        <taxon>Pseudomonadati</taxon>
        <taxon>Pseudomonadota</taxon>
        <taxon>Gammaproteobacteria</taxon>
        <taxon>Alteromonadales</taxon>
        <taxon>Shewanellaceae</taxon>
        <taxon>Shewanella</taxon>
    </lineage>
</organism>
<feature type="transmembrane region" description="Helical" evidence="1">
    <location>
        <begin position="54"/>
        <end position="73"/>
    </location>
</feature>